<dbReference type="GO" id="GO:0005739">
    <property type="term" value="C:mitochondrion"/>
    <property type="evidence" value="ECO:0007669"/>
    <property type="project" value="TreeGrafter"/>
</dbReference>
<dbReference type="EMBL" id="CP031039">
    <property type="protein sequence ID" value="QDZ21995.1"/>
    <property type="molecule type" value="Genomic_DNA"/>
</dbReference>
<dbReference type="InterPro" id="IPR020843">
    <property type="entry name" value="ER"/>
</dbReference>
<dbReference type="InterPro" id="IPR009081">
    <property type="entry name" value="PP-bd_ACP"/>
</dbReference>
<evidence type="ECO:0000256" key="2">
    <source>
        <dbReference type="ARBA" id="ARBA00022553"/>
    </source>
</evidence>
<dbReference type="PROSITE" id="PS50075">
    <property type="entry name" value="CARRIER"/>
    <property type="match status" value="1"/>
</dbReference>
<dbReference type="InterPro" id="IPR013154">
    <property type="entry name" value="ADH-like_N"/>
</dbReference>
<dbReference type="SMART" id="SM00829">
    <property type="entry name" value="PKS_ER"/>
    <property type="match status" value="1"/>
</dbReference>
<dbReference type="PROSITE" id="PS01162">
    <property type="entry name" value="QOR_ZETA_CRYSTAL"/>
    <property type="match status" value="1"/>
</dbReference>
<dbReference type="SMART" id="SM01294">
    <property type="entry name" value="PKS_PP_betabranch"/>
    <property type="match status" value="1"/>
</dbReference>
<dbReference type="Gene3D" id="3.40.50.720">
    <property type="entry name" value="NAD(P)-binding Rossmann-like Domain"/>
    <property type="match status" value="2"/>
</dbReference>
<evidence type="ECO:0000259" key="4">
    <source>
        <dbReference type="PROSITE" id="PS50075"/>
    </source>
</evidence>
<dbReference type="InterPro" id="IPR013968">
    <property type="entry name" value="PKS_KR"/>
</dbReference>
<dbReference type="SUPFAM" id="SSF53474">
    <property type="entry name" value="alpha/beta-Hydrolases"/>
    <property type="match status" value="1"/>
</dbReference>
<dbReference type="Pfam" id="PF08240">
    <property type="entry name" value="ADH_N"/>
    <property type="match status" value="1"/>
</dbReference>
<dbReference type="InterPro" id="IPR036736">
    <property type="entry name" value="ACP-like_sf"/>
</dbReference>
<dbReference type="Gene3D" id="3.40.50.1820">
    <property type="entry name" value="alpha/beta hydrolase"/>
    <property type="match status" value="1"/>
</dbReference>
<dbReference type="Pfam" id="PF12697">
    <property type="entry name" value="Abhydrolase_6"/>
    <property type="match status" value="1"/>
</dbReference>
<dbReference type="InterPro" id="IPR051397">
    <property type="entry name" value="Zn-ADH-like_protein"/>
</dbReference>
<sequence length="1372" mass="148831">MGIMHHNQAAHTANAIATVAKTSNDLYDYTVNPAVGDANLQLGAVESVIRLASQDNASQETQVPTGCHAYYMGDQSDAPAAYTAVCQNGSQAGISSHRLKSLCEEINCASVLNLQTKAAFRLQSALNAANSQQKVQEKDMLLSALVWSACYATPLDCAAHQNAIIAGSRDAQENVLLVKLGDAQSNLEHPLKIACRNAGALYSSSHVDSPEMQEYLTNTSKSVHVVCLVSHQANVAKQLVGLANLVKAVNKSNMESPSITVVFLDSQTTMNVQHNTSKALWGACRTMRMEYPSLQLTTIQMDAHMDKSQAALYLVSEIQNKHSTEKEVMYKNATRYINTIVEKYPSASQHLSLNPHLEKLQRGSYVITGGLGGLGLVTAQLLADMGATSISLLSRSGIIQRTDQNLNAILDKVREKANVEVIACDVSKEDHVRNLYTKQNHPCVGIIHAAGVLRDGLAANLNHTQVQQVFDPKISGALHLHHNTLLQPLQVCIMFSSIASLYGSIGQTSYSAANTYLDTLAALRQNQGLPAVSIQWPAISGIGMWEGLSSVHKKTTPFTLAVTDVVKVMKHLVSSVPIPAPNIAMLPQSLVHDVNVERKQNDKNMDPVVDTKDPSWYELPSQWKQLQVTKLSNNFSEATSMQHLNTLDCEENEVVVRVIYAGVNASDVNFSAGKYHGSEAAATKALPFAAGLEGVGLVVKKGSKTKISIGSPVACMAPGCYSDFLTIKESSLLTISEIQIETVALLTSGLTATLALSQVGQMKNGGETVLVTAAAGGTGQFAVQLAKLAGNRVIATCSNPRKKDLLEELGAERVINYKLEDVQKVLKEEYPRGISLVYDGVGGKLLQNILPAVSPLGRIVTIGAVSTYQADEESALKQEHMQSLYQRGVSILGFYLPAYKSQFQKYLNQLCDLHRTKKLRVHVDVKKRYCGAEMAPDAVKDLHSGKTQGKVVVQIPQHVPKTFKDLSAQLKTNYSLNTNAVPKSKDSNKMQVDVVSLTSQVQKTIEQAVIDTIGETIDTESPLMEAGVDSLASSELINKINDDMGTSLAPTILFDYPTIQDLTQHLVQTLPDATDHAIEAVERIPNHDPMHAPAGGKLHATTTSSRDRRCLVLVVHGIGSSAEFLARGIRTFLPPSFEVVGLDRPGFGSWSSLVPSESMKDVLAHMCDNLPVMNRPVIILGYSYGSFIGYELAKVLSAKGVVVRGLIVAALPSRLALSKRTQARLHEIKAQIEDGFLPIENVNAEMVKNHHLREAFAAEFGGSDEVLHGDAQAVTGSLTLTHYDVAVTTKYLLETPKSTTDKLKIPALGLYNLEDAFCSEEEIKTWSEMIEVGQSFRTNCTGERGHMMFVTKPGLLKLAMQIQEFALFLDIP</sequence>
<gene>
    <name evidence="5" type="ORF">A3770_06p45130</name>
</gene>
<dbReference type="GO" id="GO:0016491">
    <property type="term" value="F:oxidoreductase activity"/>
    <property type="evidence" value="ECO:0007669"/>
    <property type="project" value="UniProtKB-KW"/>
</dbReference>
<proteinExistence type="predicted"/>
<evidence type="ECO:0000256" key="1">
    <source>
        <dbReference type="ARBA" id="ARBA00022450"/>
    </source>
</evidence>
<keyword evidence="3" id="KW-0560">Oxidoreductase</keyword>
<dbReference type="PANTHER" id="PTHR43677">
    <property type="entry name" value="SHORT-CHAIN DEHYDROGENASE/REDUCTASE"/>
    <property type="match status" value="1"/>
</dbReference>
<dbReference type="SMART" id="SM00823">
    <property type="entry name" value="PKS_PP"/>
    <property type="match status" value="1"/>
</dbReference>
<accession>A0A5B8MQV2</accession>
<dbReference type="CDD" id="cd05274">
    <property type="entry name" value="KR_FAS_SDR_x"/>
    <property type="match status" value="1"/>
</dbReference>
<dbReference type="GO" id="GO:0031177">
    <property type="term" value="F:phosphopantetheine binding"/>
    <property type="evidence" value="ECO:0007669"/>
    <property type="project" value="InterPro"/>
</dbReference>
<dbReference type="InterPro" id="IPR013149">
    <property type="entry name" value="ADH-like_C"/>
</dbReference>
<keyword evidence="6" id="KW-1185">Reference proteome</keyword>
<dbReference type="PANTHER" id="PTHR43677:SF3">
    <property type="entry name" value="PROSTAGLANDIN REDUCTASE 3"/>
    <property type="match status" value="1"/>
</dbReference>
<dbReference type="InterPro" id="IPR036291">
    <property type="entry name" value="NAD(P)-bd_dom_sf"/>
</dbReference>
<keyword evidence="1" id="KW-0596">Phosphopantetheine</keyword>
<dbReference type="SUPFAM" id="SSF51735">
    <property type="entry name" value="NAD(P)-binding Rossmann-fold domains"/>
    <property type="match status" value="3"/>
</dbReference>
<keyword evidence="2" id="KW-0597">Phosphoprotein</keyword>
<dbReference type="InterPro" id="IPR002364">
    <property type="entry name" value="Quin_OxRdtase/zeta-crystal_CS"/>
</dbReference>
<dbReference type="Gene3D" id="1.10.1200.10">
    <property type="entry name" value="ACP-like"/>
    <property type="match status" value="1"/>
</dbReference>
<dbReference type="InterPro" id="IPR000073">
    <property type="entry name" value="AB_hydrolase_1"/>
</dbReference>
<dbReference type="Pfam" id="PF00107">
    <property type="entry name" value="ADH_zinc_N"/>
    <property type="match status" value="1"/>
</dbReference>
<dbReference type="GO" id="GO:0008270">
    <property type="term" value="F:zinc ion binding"/>
    <property type="evidence" value="ECO:0007669"/>
    <property type="project" value="InterPro"/>
</dbReference>
<evidence type="ECO:0000313" key="6">
    <source>
        <dbReference type="Proteomes" id="UP000316726"/>
    </source>
</evidence>
<evidence type="ECO:0000313" key="5">
    <source>
        <dbReference type="EMBL" id="QDZ21995.1"/>
    </source>
</evidence>
<protein>
    <submittedName>
        <fullName evidence="5">Alcohol dehydrogenase</fullName>
    </submittedName>
</protein>
<dbReference type="Gene3D" id="3.90.180.10">
    <property type="entry name" value="Medium-chain alcohol dehydrogenases, catalytic domain"/>
    <property type="match status" value="1"/>
</dbReference>
<dbReference type="InterPro" id="IPR029058">
    <property type="entry name" value="AB_hydrolase_fold"/>
</dbReference>
<dbReference type="InterPro" id="IPR020806">
    <property type="entry name" value="PKS_PP-bd"/>
</dbReference>
<name>A0A5B8MQV2_9CHLO</name>
<feature type="domain" description="Carrier" evidence="4">
    <location>
        <begin position="996"/>
        <end position="1070"/>
    </location>
</feature>
<dbReference type="SUPFAM" id="SSF50129">
    <property type="entry name" value="GroES-like"/>
    <property type="match status" value="1"/>
</dbReference>
<dbReference type="Pfam" id="PF08659">
    <property type="entry name" value="KR"/>
    <property type="match status" value="1"/>
</dbReference>
<dbReference type="STRING" id="1764295.A0A5B8MQV2"/>
<dbReference type="InterPro" id="IPR011032">
    <property type="entry name" value="GroES-like_sf"/>
</dbReference>
<dbReference type="InterPro" id="IPR057326">
    <property type="entry name" value="KR_dom"/>
</dbReference>
<evidence type="ECO:0000256" key="3">
    <source>
        <dbReference type="ARBA" id="ARBA00023002"/>
    </source>
</evidence>
<reference evidence="5 6" key="1">
    <citation type="submission" date="2018-07" db="EMBL/GenBank/DDBJ databases">
        <title>The complete nuclear genome of the prasinophyte Chloropicon primus (CCMP1205).</title>
        <authorList>
            <person name="Pombert J.-F."/>
            <person name="Otis C."/>
            <person name="Turmel M."/>
            <person name="Lemieux C."/>
        </authorList>
    </citation>
    <scope>NUCLEOTIDE SEQUENCE [LARGE SCALE GENOMIC DNA]</scope>
    <source>
        <strain evidence="5 6">CCMP1205</strain>
    </source>
</reference>
<dbReference type="FunFam" id="3.40.50.720:FF:000121">
    <property type="entry name" value="Prostaglandin reductase 2"/>
    <property type="match status" value="1"/>
</dbReference>
<dbReference type="Proteomes" id="UP000316726">
    <property type="component" value="Chromosome 6"/>
</dbReference>
<organism evidence="5 6">
    <name type="scientific">Chloropicon primus</name>
    <dbReference type="NCBI Taxonomy" id="1764295"/>
    <lineage>
        <taxon>Eukaryota</taxon>
        <taxon>Viridiplantae</taxon>
        <taxon>Chlorophyta</taxon>
        <taxon>Chloropicophyceae</taxon>
        <taxon>Chloropicales</taxon>
        <taxon>Chloropicaceae</taxon>
        <taxon>Chloropicon</taxon>
    </lineage>
</organism>
<dbReference type="SMART" id="SM00822">
    <property type="entry name" value="PKS_KR"/>
    <property type="match status" value="1"/>
</dbReference>
<dbReference type="Pfam" id="PF00550">
    <property type="entry name" value="PP-binding"/>
    <property type="match status" value="1"/>
</dbReference>
<dbReference type="OrthoDB" id="48317at2759"/>